<proteinExistence type="predicted"/>
<evidence type="ECO:0000256" key="1">
    <source>
        <dbReference type="SAM" id="Phobius"/>
    </source>
</evidence>
<evidence type="ECO:0008006" key="4">
    <source>
        <dbReference type="Google" id="ProtNLM"/>
    </source>
</evidence>
<organism evidence="2 3">
    <name type="scientific">Ralstonia solanacearum (strain UW551)</name>
    <dbReference type="NCBI Taxonomy" id="342110"/>
    <lineage>
        <taxon>Bacteria</taxon>
        <taxon>Pseudomonadati</taxon>
        <taxon>Pseudomonadota</taxon>
        <taxon>Betaproteobacteria</taxon>
        <taxon>Burkholderiales</taxon>
        <taxon>Burkholderiaceae</taxon>
        <taxon>Ralstonia</taxon>
        <taxon>Ralstonia solanacearum species complex</taxon>
    </lineage>
</organism>
<dbReference type="AlphaFoldDB" id="A0AB33VEP2"/>
<dbReference type="Proteomes" id="UP000005933">
    <property type="component" value="Unassembled WGS sequence"/>
</dbReference>
<accession>A0AB33VEP2</accession>
<protein>
    <recommendedName>
        <fullName evidence="4">Transmembrane protein</fullName>
    </recommendedName>
</protein>
<dbReference type="EMBL" id="AAKL01000029">
    <property type="protein sequence ID" value="EAP72470.1"/>
    <property type="molecule type" value="Genomic_DNA"/>
</dbReference>
<evidence type="ECO:0000313" key="3">
    <source>
        <dbReference type="Proteomes" id="UP000005933"/>
    </source>
</evidence>
<keyword evidence="1" id="KW-0812">Transmembrane</keyword>
<keyword evidence="1" id="KW-1133">Transmembrane helix</keyword>
<feature type="transmembrane region" description="Helical" evidence="1">
    <location>
        <begin position="69"/>
        <end position="89"/>
    </location>
</feature>
<name>A0AB33VEP2_RALSU</name>
<gene>
    <name evidence="2" type="ORF">RRSL_02549</name>
</gene>
<keyword evidence="1" id="KW-0472">Membrane</keyword>
<reference evidence="2 3" key="1">
    <citation type="journal article" date="2006" name="Mol. Plant Microbe Interact.">
        <title>Identification of open reading frames unique to a select agent: Ralstonia solanacearum race 3 biovar 2.</title>
        <authorList>
            <person name="Gabriel D.W."/>
            <person name="Allen C."/>
            <person name="Schell M."/>
            <person name="Denny T.P."/>
            <person name="Greenberg J.T."/>
            <person name="Duan Y.P."/>
            <person name="Flores-Cruz Z."/>
            <person name="Huang Q."/>
            <person name="Clifford J.M."/>
            <person name="Presting G."/>
            <person name="Gonzalez E.T."/>
            <person name="Reddy J."/>
            <person name="Elphinstone J."/>
            <person name="Swanson J."/>
            <person name="Yao J."/>
            <person name="Mulholland V."/>
            <person name="Liu L."/>
            <person name="Farmerie W."/>
            <person name="Patnaikuni M."/>
            <person name="Balogh B."/>
            <person name="Norman D."/>
            <person name="Alvarez A."/>
            <person name="Castillo J.A."/>
            <person name="Jones J."/>
            <person name="Saddler G."/>
            <person name="Walunas T."/>
            <person name="Zhukov A."/>
            <person name="Mikhailova N."/>
        </authorList>
    </citation>
    <scope>NUCLEOTIDE SEQUENCE [LARGE SCALE GENOMIC DNA]</scope>
    <source>
        <strain evidence="2 3">UW551</strain>
    </source>
</reference>
<sequence length="256" mass="28058">MLLAWPSRSPAIRTKTSQHIRAYRPAAFIEENADVELDTTPLAARIRSPFRRTAYGPSPQREPMKLNRILLITSAVVLVAVPVAALAFIKPLRVIAPSLVPGIACPRPDICTDNAASLGDAERLYQEGYAKAVDAVGPFSHTPRMVFCTTPACADAFGLGRRAAEAVGNLGLVIAPRGWKSFYVAHELIHYRQAESLGNLAVATRPGWLIEGMAYALSGDPRHPLGEPFEQWRSRFEAWHAGLGARDLWEAAREVR</sequence>
<evidence type="ECO:0000313" key="2">
    <source>
        <dbReference type="EMBL" id="EAP72470.1"/>
    </source>
</evidence>
<comment type="caution">
    <text evidence="2">The sequence shown here is derived from an EMBL/GenBank/DDBJ whole genome shotgun (WGS) entry which is preliminary data.</text>
</comment>